<dbReference type="InterPro" id="IPR003657">
    <property type="entry name" value="WRKY_dom"/>
</dbReference>
<evidence type="ECO:0000259" key="1">
    <source>
        <dbReference type="PROSITE" id="PS50811"/>
    </source>
</evidence>
<dbReference type="AlphaFoldDB" id="A0AAV6NVJ9"/>
<feature type="non-terminal residue" evidence="2">
    <location>
        <position position="1"/>
    </location>
</feature>
<dbReference type="GO" id="GO:0043565">
    <property type="term" value="F:sequence-specific DNA binding"/>
    <property type="evidence" value="ECO:0007669"/>
    <property type="project" value="InterPro"/>
</dbReference>
<comment type="caution">
    <text evidence="2">The sequence shown here is derived from an EMBL/GenBank/DDBJ whole genome shotgun (WGS) entry which is preliminary data.</text>
</comment>
<name>A0AAV6NVJ9_9ROSI</name>
<dbReference type="PROSITE" id="PS50811">
    <property type="entry name" value="WRKY"/>
    <property type="match status" value="1"/>
</dbReference>
<dbReference type="Pfam" id="PF03106">
    <property type="entry name" value="WRKY"/>
    <property type="match status" value="1"/>
</dbReference>
<gene>
    <name evidence="2" type="primary">WRKY49</name>
    <name evidence="2" type="ORF">SDJN03_04256</name>
</gene>
<proteinExistence type="predicted"/>
<dbReference type="EMBL" id="JAGKQH010000003">
    <property type="protein sequence ID" value="KAG6603647.1"/>
    <property type="molecule type" value="Genomic_DNA"/>
</dbReference>
<dbReference type="Proteomes" id="UP000685013">
    <property type="component" value="Chromosome 3"/>
</dbReference>
<dbReference type="PANTHER" id="PTHR31221">
    <property type="entry name" value="WRKY TRANSCRIPTION FACTOR PROTEIN 1-RELATED"/>
    <property type="match status" value="1"/>
</dbReference>
<evidence type="ECO:0000313" key="2">
    <source>
        <dbReference type="EMBL" id="KAG6603647.1"/>
    </source>
</evidence>
<protein>
    <submittedName>
        <fullName evidence="2">WRKY transcription factor 49</fullName>
    </submittedName>
</protein>
<accession>A0AAV6NVJ9</accession>
<dbReference type="GO" id="GO:0003700">
    <property type="term" value="F:DNA-binding transcription factor activity"/>
    <property type="evidence" value="ECO:0007669"/>
    <property type="project" value="InterPro"/>
</dbReference>
<reference evidence="2 3" key="1">
    <citation type="journal article" date="2021" name="Hortic Res">
        <title>The domestication of Cucurbita argyrosperma as revealed by the genome of its wild relative.</title>
        <authorList>
            <person name="Barrera-Redondo J."/>
            <person name="Sanchez-de la Vega G."/>
            <person name="Aguirre-Liguori J.A."/>
            <person name="Castellanos-Morales G."/>
            <person name="Gutierrez-Guerrero Y.T."/>
            <person name="Aguirre-Dugua X."/>
            <person name="Aguirre-Planter E."/>
            <person name="Tenaillon M.I."/>
            <person name="Lira-Saade R."/>
            <person name="Eguiarte L.E."/>
        </authorList>
    </citation>
    <scope>NUCLEOTIDE SEQUENCE [LARGE SCALE GENOMIC DNA]</scope>
    <source>
        <strain evidence="2">JBR-2021</strain>
    </source>
</reference>
<feature type="domain" description="WRKY" evidence="1">
    <location>
        <begin position="121"/>
        <end position="186"/>
    </location>
</feature>
<sequence length="294" mass="32719">MESLAAIPWSDIYNTVSDDHLLSLTDLLHHDDDNDTAASPLFLVPQVADSNPATMLPVPGSTAYFGPTIGAVENALSITPRSRNLQSSTHIPRTTAGSSIRERVTVNNVEHKYSIRIKSCDGNSLADDGYKWRKYGQKSIKNSPNPRSYYRCSNPRCSAKKQVERSIEDPDTFVITYEGLHLHFAYPFFIMGQSPQDQSPTKKPKMFGPEMEAHKMPTFITPGPLLPDNPKEATGPQGLLEDVVPWMIRNPSTNHNTLSNSSFCSSYRSPPMSPPSPSTCPTFAPSYFSYFWEI</sequence>
<keyword evidence="3" id="KW-1185">Reference proteome</keyword>
<dbReference type="SMART" id="SM00774">
    <property type="entry name" value="WRKY"/>
    <property type="match status" value="1"/>
</dbReference>
<dbReference type="PANTHER" id="PTHR31221:SF42">
    <property type="entry name" value="WRKY TRANSCRIPTION FACTOR 49-RELATED"/>
    <property type="match status" value="1"/>
</dbReference>
<evidence type="ECO:0000313" key="3">
    <source>
        <dbReference type="Proteomes" id="UP000685013"/>
    </source>
</evidence>
<dbReference type="InterPro" id="IPR044810">
    <property type="entry name" value="WRKY_plant"/>
</dbReference>
<organism evidence="2 3">
    <name type="scientific">Cucurbita argyrosperma subsp. sororia</name>
    <dbReference type="NCBI Taxonomy" id="37648"/>
    <lineage>
        <taxon>Eukaryota</taxon>
        <taxon>Viridiplantae</taxon>
        <taxon>Streptophyta</taxon>
        <taxon>Embryophyta</taxon>
        <taxon>Tracheophyta</taxon>
        <taxon>Spermatophyta</taxon>
        <taxon>Magnoliopsida</taxon>
        <taxon>eudicotyledons</taxon>
        <taxon>Gunneridae</taxon>
        <taxon>Pentapetalae</taxon>
        <taxon>rosids</taxon>
        <taxon>fabids</taxon>
        <taxon>Cucurbitales</taxon>
        <taxon>Cucurbitaceae</taxon>
        <taxon>Cucurbiteae</taxon>
        <taxon>Cucurbita</taxon>
    </lineage>
</organism>